<evidence type="ECO:0000313" key="2">
    <source>
        <dbReference type="EMBL" id="SVA25900.1"/>
    </source>
</evidence>
<dbReference type="EMBL" id="UINC01006168">
    <property type="protein sequence ID" value="SVA25900.1"/>
    <property type="molecule type" value="Genomic_DNA"/>
</dbReference>
<accession>A0A381UCJ6</accession>
<reference evidence="2" key="1">
    <citation type="submission" date="2018-05" db="EMBL/GenBank/DDBJ databases">
        <authorList>
            <person name="Lanie J.A."/>
            <person name="Ng W.-L."/>
            <person name="Kazmierczak K.M."/>
            <person name="Andrzejewski T.M."/>
            <person name="Davidsen T.M."/>
            <person name="Wayne K.J."/>
            <person name="Tettelin H."/>
            <person name="Glass J.I."/>
            <person name="Rusch D."/>
            <person name="Podicherti R."/>
            <person name="Tsui H.-C.T."/>
            <person name="Winkler M.E."/>
        </authorList>
    </citation>
    <scope>NUCLEOTIDE SEQUENCE</scope>
</reference>
<evidence type="ECO:0000256" key="1">
    <source>
        <dbReference type="SAM" id="Phobius"/>
    </source>
</evidence>
<gene>
    <name evidence="2" type="ORF">METZ01_LOCUS78754</name>
</gene>
<name>A0A381UCJ6_9ZZZZ</name>
<feature type="transmembrane region" description="Helical" evidence="1">
    <location>
        <begin position="34"/>
        <end position="52"/>
    </location>
</feature>
<dbReference type="AlphaFoldDB" id="A0A381UCJ6"/>
<keyword evidence="1" id="KW-1133">Transmembrane helix</keyword>
<proteinExistence type="predicted"/>
<organism evidence="2">
    <name type="scientific">marine metagenome</name>
    <dbReference type="NCBI Taxonomy" id="408172"/>
    <lineage>
        <taxon>unclassified sequences</taxon>
        <taxon>metagenomes</taxon>
        <taxon>ecological metagenomes</taxon>
    </lineage>
</organism>
<protein>
    <submittedName>
        <fullName evidence="2">Uncharacterized protein</fullName>
    </submittedName>
</protein>
<sequence length="167" mass="18793">MVGAESRQNRISIARRKRFVLGKHSLGAMNMRRILIFVIGIPVLYVSLMFGASEFGGEVATLLRPEQDGGVKNVRVWIVDAGDDSLVEHGDSSSFWIKQLNSQPEISLIRDGEETKYFAEPDANAHDLYHRLRREKYGIADRIVEIGSFGSQAVDTCIYAPVRLRKE</sequence>
<keyword evidence="1" id="KW-0812">Transmembrane</keyword>
<keyword evidence="1" id="KW-0472">Membrane</keyword>